<protein>
    <submittedName>
        <fullName evidence="2 4">Uncharacterized protein</fullName>
    </submittedName>
</protein>
<reference evidence="2 3" key="2">
    <citation type="submission" date="2018-11" db="EMBL/GenBank/DDBJ databases">
        <authorList>
            <consortium name="Pathogen Informatics"/>
        </authorList>
    </citation>
    <scope>NUCLEOTIDE SEQUENCE [LARGE SCALE GENOMIC DNA]</scope>
</reference>
<keyword evidence="3" id="KW-1185">Reference proteome</keyword>
<proteinExistence type="predicted"/>
<organism evidence="4">
    <name type="scientific">Nippostrongylus brasiliensis</name>
    <name type="common">Rat hookworm</name>
    <dbReference type="NCBI Taxonomy" id="27835"/>
    <lineage>
        <taxon>Eukaryota</taxon>
        <taxon>Metazoa</taxon>
        <taxon>Ecdysozoa</taxon>
        <taxon>Nematoda</taxon>
        <taxon>Chromadorea</taxon>
        <taxon>Rhabditida</taxon>
        <taxon>Rhabditina</taxon>
        <taxon>Rhabditomorpha</taxon>
        <taxon>Strongyloidea</taxon>
        <taxon>Heligmosomidae</taxon>
        <taxon>Nippostrongylus</taxon>
    </lineage>
</organism>
<feature type="region of interest" description="Disordered" evidence="1">
    <location>
        <begin position="1"/>
        <end position="20"/>
    </location>
</feature>
<dbReference type="WBParaSite" id="NBR_0000235101-mRNA-1">
    <property type="protein sequence ID" value="NBR_0000235101-mRNA-1"/>
    <property type="gene ID" value="NBR_0000235101"/>
</dbReference>
<name>A0A0N4XIJ9_NIPBR</name>
<dbReference type="AlphaFoldDB" id="A0A0N4XIJ9"/>
<feature type="compositionally biased region" description="Basic and acidic residues" evidence="1">
    <location>
        <begin position="1"/>
        <end position="11"/>
    </location>
</feature>
<evidence type="ECO:0000256" key="1">
    <source>
        <dbReference type="SAM" id="MobiDB-lite"/>
    </source>
</evidence>
<dbReference type="Proteomes" id="UP000271162">
    <property type="component" value="Unassembled WGS sequence"/>
</dbReference>
<sequence>MSYDAETLRGSEEDEGKQMTHIATCSSCPSTRSLEMRVSAVPYPELRIATVLPETSLDPWRRQKLTPKTKSTRIYKQAERLEDVKGNQQITAAAAACVRAAGSRGAK</sequence>
<evidence type="ECO:0000313" key="2">
    <source>
        <dbReference type="EMBL" id="VDL65941.1"/>
    </source>
</evidence>
<dbReference type="EMBL" id="UYSL01002616">
    <property type="protein sequence ID" value="VDL65941.1"/>
    <property type="molecule type" value="Genomic_DNA"/>
</dbReference>
<gene>
    <name evidence="2" type="ORF">NBR_LOCUS2352</name>
</gene>
<evidence type="ECO:0000313" key="3">
    <source>
        <dbReference type="Proteomes" id="UP000271162"/>
    </source>
</evidence>
<reference evidence="4" key="1">
    <citation type="submission" date="2017-02" db="UniProtKB">
        <authorList>
            <consortium name="WormBaseParasite"/>
        </authorList>
    </citation>
    <scope>IDENTIFICATION</scope>
</reference>
<accession>A0A0N4XIJ9</accession>
<evidence type="ECO:0000313" key="4">
    <source>
        <dbReference type="WBParaSite" id="NBR_0000235101-mRNA-1"/>
    </source>
</evidence>